<sequence>MSLHAASVSFRVEAPSQVIEGNKFSITYVLENSPEYPQNIEIKEIPNCRFLFGPAIMQSSSDITTNGKRRHSSSVRYTYTYRAEKQGTVKISAANAIVGGKTLSTRPVSLEILPPDRSATNTSGNRTQSVQVYDIDTQTADKPIGHNDVFVRIVLSKPSAYVQEGVLCSIKLYSKYQISKFLTNVQPSYNGFMAQEVPVQLQGKFENVNGENYYSYVVKQSVLFPQQSGQLKISSGSYELTVVQFETINTAFGRMRSPVEKTIKLQSNSASLDVRELPTPRPADFTGAVGNFKVSCVLPENQVRTNEASSVKIVVSGSGNLKGLTMPKFNFPSQFDMYDPQTVVSANPSGSTLTGKVEAEYTFVPQSVGTFKIEGTSFSYFNPASEKYEHVNIEGFNLNVAKGTASNAVRYNHEPMRDILPIYTGEMHLSKDVAYILGGWHNVLFYVVLSVVFLFVAFLYRRTLKLRANEMLMKRKGANKIAIKRLKRAKRFLQKGLSDQFYEEMLTALWGYFSDKLSIPVSELNRDNISKELTNYGMYEADIDRIIRILDECEFARYAQSAAMAGISMDKVFAEAVEAIGTVENTKTKPVKK</sequence>
<evidence type="ECO:0000256" key="1">
    <source>
        <dbReference type="SAM" id="Phobius"/>
    </source>
</evidence>
<keyword evidence="1" id="KW-0812">Transmembrane</keyword>
<feature type="transmembrane region" description="Helical" evidence="1">
    <location>
        <begin position="443"/>
        <end position="460"/>
    </location>
</feature>
<name>A0A9D1IN66_9BACT</name>
<evidence type="ECO:0000313" key="3">
    <source>
        <dbReference type="Proteomes" id="UP000824076"/>
    </source>
</evidence>
<gene>
    <name evidence="2" type="ORF">IAD18_08310</name>
</gene>
<reference evidence="2" key="2">
    <citation type="journal article" date="2021" name="PeerJ">
        <title>Extensive microbial diversity within the chicken gut microbiome revealed by metagenomics and culture.</title>
        <authorList>
            <person name="Gilroy R."/>
            <person name="Ravi A."/>
            <person name="Getino M."/>
            <person name="Pursley I."/>
            <person name="Horton D.L."/>
            <person name="Alikhan N.F."/>
            <person name="Baker D."/>
            <person name="Gharbi K."/>
            <person name="Hall N."/>
            <person name="Watson M."/>
            <person name="Adriaenssens E.M."/>
            <person name="Foster-Nyarko E."/>
            <person name="Jarju S."/>
            <person name="Secka A."/>
            <person name="Antonio M."/>
            <person name="Oren A."/>
            <person name="Chaudhuri R.R."/>
            <person name="La Ragione R."/>
            <person name="Hildebrand F."/>
            <person name="Pallen M.J."/>
        </authorList>
    </citation>
    <scope>NUCLEOTIDE SEQUENCE</scope>
    <source>
        <strain evidence="2">17073</strain>
    </source>
</reference>
<dbReference type="EMBL" id="DVMS01000235">
    <property type="protein sequence ID" value="HIU39651.1"/>
    <property type="molecule type" value="Genomic_DNA"/>
</dbReference>
<organism evidence="2 3">
    <name type="scientific">Candidatus Limisoma intestinavium</name>
    <dbReference type="NCBI Taxonomy" id="2840856"/>
    <lineage>
        <taxon>Bacteria</taxon>
        <taxon>Pseudomonadati</taxon>
        <taxon>Bacteroidota</taxon>
        <taxon>Bacteroidia</taxon>
        <taxon>Bacteroidales</taxon>
        <taxon>Candidatus Limisoma</taxon>
    </lineage>
</organism>
<proteinExistence type="predicted"/>
<protein>
    <submittedName>
        <fullName evidence="2">Protein BatD</fullName>
    </submittedName>
</protein>
<dbReference type="PANTHER" id="PTHR40940:SF2">
    <property type="entry name" value="BATD"/>
    <property type="match status" value="1"/>
</dbReference>
<dbReference type="InterPro" id="IPR025738">
    <property type="entry name" value="BatD"/>
</dbReference>
<dbReference type="Pfam" id="PF13584">
    <property type="entry name" value="BatD"/>
    <property type="match status" value="2"/>
</dbReference>
<dbReference type="Proteomes" id="UP000824076">
    <property type="component" value="Unassembled WGS sequence"/>
</dbReference>
<evidence type="ECO:0000313" key="2">
    <source>
        <dbReference type="EMBL" id="HIU39651.1"/>
    </source>
</evidence>
<dbReference type="AlphaFoldDB" id="A0A9D1IN66"/>
<accession>A0A9D1IN66</accession>
<comment type="caution">
    <text evidence="2">The sequence shown here is derived from an EMBL/GenBank/DDBJ whole genome shotgun (WGS) entry which is preliminary data.</text>
</comment>
<dbReference type="PANTHER" id="PTHR40940">
    <property type="entry name" value="PROTEIN BATD-RELATED"/>
    <property type="match status" value="1"/>
</dbReference>
<keyword evidence="1" id="KW-1133">Transmembrane helix</keyword>
<keyword evidence="1" id="KW-0472">Membrane</keyword>
<reference evidence="2" key="1">
    <citation type="submission" date="2020-10" db="EMBL/GenBank/DDBJ databases">
        <authorList>
            <person name="Gilroy R."/>
        </authorList>
    </citation>
    <scope>NUCLEOTIDE SEQUENCE</scope>
    <source>
        <strain evidence="2">17073</strain>
    </source>
</reference>